<keyword evidence="1 6" id="KW-0723">Serine/threonine-protein kinase</keyword>
<comment type="similarity">
    <text evidence="6">Belongs to the anti-sigma-factor family.</text>
</comment>
<comment type="catalytic activity">
    <reaction evidence="6">
        <text>L-seryl-[protein] + ATP = O-phospho-L-seryl-[protein] + ADP + H(+)</text>
        <dbReference type="Rhea" id="RHEA:17989"/>
        <dbReference type="Rhea" id="RHEA-COMP:9863"/>
        <dbReference type="Rhea" id="RHEA-COMP:11604"/>
        <dbReference type="ChEBI" id="CHEBI:15378"/>
        <dbReference type="ChEBI" id="CHEBI:29999"/>
        <dbReference type="ChEBI" id="CHEBI:30616"/>
        <dbReference type="ChEBI" id="CHEBI:83421"/>
        <dbReference type="ChEBI" id="CHEBI:456216"/>
        <dbReference type="EC" id="2.7.11.1"/>
    </reaction>
</comment>
<evidence type="ECO:0000256" key="4">
    <source>
        <dbReference type="ARBA" id="ARBA00022777"/>
    </source>
</evidence>
<dbReference type="CDD" id="cd16936">
    <property type="entry name" value="HATPase_RsbW-like"/>
    <property type="match status" value="1"/>
</dbReference>
<dbReference type="InterPro" id="IPR050267">
    <property type="entry name" value="Anti-sigma-factor_SerPK"/>
</dbReference>
<evidence type="ECO:0000259" key="7">
    <source>
        <dbReference type="Pfam" id="PF13581"/>
    </source>
</evidence>
<evidence type="ECO:0000256" key="3">
    <source>
        <dbReference type="ARBA" id="ARBA00022741"/>
    </source>
</evidence>
<dbReference type="Gene3D" id="3.30.565.10">
    <property type="entry name" value="Histidine kinase-like ATPase, C-terminal domain"/>
    <property type="match status" value="1"/>
</dbReference>
<dbReference type="InterPro" id="IPR036890">
    <property type="entry name" value="HATPase_C_sf"/>
</dbReference>
<name>A0A938Y1R7_9BACL</name>
<dbReference type="Proteomes" id="UP000717624">
    <property type="component" value="Unassembled WGS sequence"/>
</dbReference>
<dbReference type="EC" id="2.7.11.1" evidence="6"/>
<comment type="catalytic activity">
    <reaction evidence="6">
        <text>L-threonyl-[protein] + ATP = O-phospho-L-threonyl-[protein] + ADP + H(+)</text>
        <dbReference type="Rhea" id="RHEA:46608"/>
        <dbReference type="Rhea" id="RHEA-COMP:11060"/>
        <dbReference type="Rhea" id="RHEA-COMP:11605"/>
        <dbReference type="ChEBI" id="CHEBI:15378"/>
        <dbReference type="ChEBI" id="CHEBI:30013"/>
        <dbReference type="ChEBI" id="CHEBI:30616"/>
        <dbReference type="ChEBI" id="CHEBI:61977"/>
        <dbReference type="ChEBI" id="CHEBI:456216"/>
        <dbReference type="EC" id="2.7.11.1"/>
    </reaction>
</comment>
<comment type="caution">
    <text evidence="8">The sequence shown here is derived from an EMBL/GenBank/DDBJ whole genome shotgun (WGS) entry which is preliminary data.</text>
</comment>
<dbReference type="PANTHER" id="PTHR35526">
    <property type="entry name" value="ANTI-SIGMA-F FACTOR RSBW-RELATED"/>
    <property type="match status" value="1"/>
</dbReference>
<evidence type="ECO:0000256" key="5">
    <source>
        <dbReference type="ARBA" id="ARBA00022840"/>
    </source>
</evidence>
<dbReference type="PANTHER" id="PTHR35526:SF9">
    <property type="entry name" value="SERINE-PROTEIN KINASE RSBW"/>
    <property type="match status" value="1"/>
</dbReference>
<dbReference type="NCBIfam" id="TIGR01924">
    <property type="entry name" value="rsbW_low_gc"/>
    <property type="match status" value="1"/>
</dbReference>
<evidence type="ECO:0000313" key="8">
    <source>
        <dbReference type="EMBL" id="MBM7591583.1"/>
    </source>
</evidence>
<dbReference type="InterPro" id="IPR010193">
    <property type="entry name" value="RsbW"/>
</dbReference>
<proteinExistence type="inferred from homology"/>
<dbReference type="GO" id="GO:0016989">
    <property type="term" value="F:sigma factor antagonist activity"/>
    <property type="evidence" value="ECO:0007669"/>
    <property type="project" value="InterPro"/>
</dbReference>
<dbReference type="EMBL" id="JAFBEB010000013">
    <property type="protein sequence ID" value="MBM7591583.1"/>
    <property type="molecule type" value="Genomic_DNA"/>
</dbReference>
<gene>
    <name evidence="6" type="primary">rsbW</name>
    <name evidence="8" type="ORF">JOD01_003234</name>
</gene>
<dbReference type="AlphaFoldDB" id="A0A938Y1R7"/>
<dbReference type="InterPro" id="IPR003594">
    <property type="entry name" value="HATPase_dom"/>
</dbReference>
<reference evidence="8" key="1">
    <citation type="submission" date="2021-01" db="EMBL/GenBank/DDBJ databases">
        <title>Genomic Encyclopedia of Type Strains, Phase IV (KMG-IV): sequencing the most valuable type-strain genomes for metagenomic binning, comparative biology and taxonomic classification.</title>
        <authorList>
            <person name="Goeker M."/>
        </authorList>
    </citation>
    <scope>NUCLEOTIDE SEQUENCE</scope>
    <source>
        <strain evidence="8">DSM 25523</strain>
    </source>
</reference>
<keyword evidence="5 6" id="KW-0067">ATP-binding</keyword>
<evidence type="ECO:0000256" key="6">
    <source>
        <dbReference type="HAMAP-Rule" id="MF_00638"/>
    </source>
</evidence>
<sequence>MYAKENADVVELSLPAKEEYIGLARLLVSGIANRAGLSYDEIEDVKLAVAEACTNVVFHAYNNLPKGQIRLHGMLYPDRLVIVVADQGNSFDFSDIVSEMGPINQEASIEDLKEGGLGLFLIHSLMDEVKISSEAGVVVSMTKYLQLDGVPRNVGGFSQLESE</sequence>
<evidence type="ECO:0000256" key="2">
    <source>
        <dbReference type="ARBA" id="ARBA00022679"/>
    </source>
</evidence>
<keyword evidence="9" id="KW-1185">Reference proteome</keyword>
<dbReference type="GO" id="GO:0005524">
    <property type="term" value="F:ATP binding"/>
    <property type="evidence" value="ECO:0007669"/>
    <property type="project" value="UniProtKB-KW"/>
</dbReference>
<protein>
    <recommendedName>
        <fullName evidence="6">Serine-protein kinase RsbW</fullName>
        <ecNumber evidence="6">2.7.11.1</ecNumber>
    </recommendedName>
    <alternativeName>
        <fullName evidence="6">Anti-sigma-B factor</fullName>
    </alternativeName>
    <alternativeName>
        <fullName evidence="6">Sigma-B negative effector RsbW</fullName>
    </alternativeName>
</protein>
<keyword evidence="3 6" id="KW-0547">Nucleotide-binding</keyword>
<keyword evidence="2 6" id="KW-0808">Transferase</keyword>
<organism evidence="8 9">
    <name type="scientific">Brevibacillus fulvus</name>
    <dbReference type="NCBI Taxonomy" id="1125967"/>
    <lineage>
        <taxon>Bacteria</taxon>
        <taxon>Bacillati</taxon>
        <taxon>Bacillota</taxon>
        <taxon>Bacilli</taxon>
        <taxon>Bacillales</taxon>
        <taxon>Paenibacillaceae</taxon>
        <taxon>Brevibacillus</taxon>
    </lineage>
</organism>
<comment type="function">
    <text evidence="6">Negative regulator of sigma-B activity. Phosphorylates and inactivates its specific antagonist protein, RsbV. Upon phosphorylation of RsbV, RsbW is released and binds to sigma-B, thereby blocking its ability to form an RNA polymerase holoenzyme (E-sigma-B).</text>
</comment>
<evidence type="ECO:0000313" key="9">
    <source>
        <dbReference type="Proteomes" id="UP000717624"/>
    </source>
</evidence>
<dbReference type="SUPFAM" id="SSF55874">
    <property type="entry name" value="ATPase domain of HSP90 chaperone/DNA topoisomerase II/histidine kinase"/>
    <property type="match status" value="1"/>
</dbReference>
<feature type="domain" description="Histidine kinase/HSP90-like ATPase" evidence="7">
    <location>
        <begin position="14"/>
        <end position="143"/>
    </location>
</feature>
<dbReference type="GO" id="GO:0004674">
    <property type="term" value="F:protein serine/threonine kinase activity"/>
    <property type="evidence" value="ECO:0007669"/>
    <property type="project" value="UniProtKB-KW"/>
</dbReference>
<evidence type="ECO:0000256" key="1">
    <source>
        <dbReference type="ARBA" id="ARBA00022527"/>
    </source>
</evidence>
<keyword evidence="4 6" id="KW-0418">Kinase</keyword>
<dbReference type="NCBIfam" id="NF003144">
    <property type="entry name" value="PRK04069.1"/>
    <property type="match status" value="1"/>
</dbReference>
<dbReference type="RefSeq" id="WP_204519283.1">
    <property type="nucleotide sequence ID" value="NZ_BAABIN010000037.1"/>
</dbReference>
<dbReference type="HAMAP" id="MF_00638">
    <property type="entry name" value="Anti_sigma_B"/>
    <property type="match status" value="1"/>
</dbReference>
<dbReference type="Pfam" id="PF13581">
    <property type="entry name" value="HATPase_c_2"/>
    <property type="match status" value="1"/>
</dbReference>
<accession>A0A938Y1R7</accession>